<feature type="domain" description="AB hydrolase-1" evidence="2">
    <location>
        <begin position="39"/>
        <end position="240"/>
    </location>
</feature>
<dbReference type="Proteomes" id="UP000257039">
    <property type="component" value="Unassembled WGS sequence"/>
</dbReference>
<proteinExistence type="predicted"/>
<dbReference type="AlphaFoldDB" id="A0A4P9VPS9"/>
<dbReference type="InterPro" id="IPR000073">
    <property type="entry name" value="AB_hydrolase_1"/>
</dbReference>
<feature type="chain" id="PRO_5020398334" evidence="1">
    <location>
        <begin position="26"/>
        <end position="314"/>
    </location>
</feature>
<name>A0A4P9VPS9_9GAMM</name>
<dbReference type="Pfam" id="PF00561">
    <property type="entry name" value="Abhydrolase_1"/>
    <property type="match status" value="1"/>
</dbReference>
<keyword evidence="4" id="KW-1185">Reference proteome</keyword>
<reference evidence="3 4" key="1">
    <citation type="submission" date="2017-04" db="EMBL/GenBank/DDBJ databases">
        <title>Draft genome sequence of Zooshikella ganghwensis VG4 isolated from Red Sea sediments.</title>
        <authorList>
            <person name="Rehman Z."/>
            <person name="Alam I."/>
            <person name="Kamau A."/>
            <person name="Bajic V."/>
            <person name="Leiknes T."/>
        </authorList>
    </citation>
    <scope>NUCLEOTIDE SEQUENCE [LARGE SCALE GENOMIC DNA]</scope>
    <source>
        <strain evidence="3 4">VG4</strain>
    </source>
</reference>
<accession>A0A4P9VPS9</accession>
<gene>
    <name evidence="3" type="ORF">B9G39_12110</name>
</gene>
<dbReference type="SUPFAM" id="SSF53474">
    <property type="entry name" value="alpha/beta-Hydrolases"/>
    <property type="match status" value="1"/>
</dbReference>
<feature type="signal peptide" evidence="1">
    <location>
        <begin position="1"/>
        <end position="25"/>
    </location>
</feature>
<organism evidence="3 4">
    <name type="scientific">Zooshikella ganghwensis</name>
    <dbReference type="NCBI Taxonomy" id="202772"/>
    <lineage>
        <taxon>Bacteria</taxon>
        <taxon>Pseudomonadati</taxon>
        <taxon>Pseudomonadota</taxon>
        <taxon>Gammaproteobacteria</taxon>
        <taxon>Oceanospirillales</taxon>
        <taxon>Zooshikellaceae</taxon>
        <taxon>Zooshikella</taxon>
    </lineage>
</organism>
<comment type="caution">
    <text evidence="3">The sequence shown here is derived from an EMBL/GenBank/DDBJ whole genome shotgun (WGS) entry which is preliminary data.</text>
</comment>
<evidence type="ECO:0000313" key="3">
    <source>
        <dbReference type="EMBL" id="RDH44130.1"/>
    </source>
</evidence>
<evidence type="ECO:0000259" key="2">
    <source>
        <dbReference type="Pfam" id="PF00561"/>
    </source>
</evidence>
<sequence>MKMSIKLSAWLFGATLVVSSVSSFATEKHNATHYTKTRYPIVLVHGMFGFDSALGVDYWYGIISDLRRSGAEVYVAQVTALEDSVRRGEELLHYLEELKAITGHSAFNLIGHSQGGPTSRYVAAVRPDLVKSVSSVGSPHKGSKVADLLMSKPAGNLGDKLVEKIANGLAKLIGIASGSPQDKQDFQRSLSSLSTYESALFNAQFPAGIPSSFCGEGESLVNGVRYYSWAGSSKLTNVLDASDYALSATGLAFSEENDGMVARCSSHLGRVIRDNFKMNHLDQINHFFGIHHLFETDPVTVYRQHANRLQLAGL</sequence>
<evidence type="ECO:0000313" key="4">
    <source>
        <dbReference type="Proteomes" id="UP000257039"/>
    </source>
</evidence>
<evidence type="ECO:0000256" key="1">
    <source>
        <dbReference type="SAM" id="SignalP"/>
    </source>
</evidence>
<dbReference type="Gene3D" id="3.40.50.1820">
    <property type="entry name" value="alpha/beta hydrolase"/>
    <property type="match status" value="1"/>
</dbReference>
<dbReference type="RefSeq" id="WP_094787339.1">
    <property type="nucleotide sequence ID" value="NZ_JAEVHG010000003.1"/>
</dbReference>
<protein>
    <submittedName>
        <fullName evidence="3">Triacylglycerol lipase</fullName>
    </submittedName>
</protein>
<dbReference type="InterPro" id="IPR029058">
    <property type="entry name" value="AB_hydrolase_fold"/>
</dbReference>
<keyword evidence="1" id="KW-0732">Signal</keyword>
<dbReference type="EMBL" id="NDXW01000001">
    <property type="protein sequence ID" value="RDH44130.1"/>
    <property type="molecule type" value="Genomic_DNA"/>
</dbReference>